<organism evidence="2">
    <name type="scientific">Tanacetum cinerariifolium</name>
    <name type="common">Dalmatian daisy</name>
    <name type="synonym">Chrysanthemum cinerariifolium</name>
    <dbReference type="NCBI Taxonomy" id="118510"/>
    <lineage>
        <taxon>Eukaryota</taxon>
        <taxon>Viridiplantae</taxon>
        <taxon>Streptophyta</taxon>
        <taxon>Embryophyta</taxon>
        <taxon>Tracheophyta</taxon>
        <taxon>Spermatophyta</taxon>
        <taxon>Magnoliopsida</taxon>
        <taxon>eudicotyledons</taxon>
        <taxon>Gunneridae</taxon>
        <taxon>Pentapetalae</taxon>
        <taxon>asterids</taxon>
        <taxon>campanulids</taxon>
        <taxon>Asterales</taxon>
        <taxon>Asteraceae</taxon>
        <taxon>Asteroideae</taxon>
        <taxon>Anthemideae</taxon>
        <taxon>Anthemidinae</taxon>
        <taxon>Tanacetum</taxon>
    </lineage>
</organism>
<comment type="caution">
    <text evidence="2">The sequence shown here is derived from an EMBL/GenBank/DDBJ whole genome shotgun (WGS) entry which is preliminary data.</text>
</comment>
<feature type="compositionally biased region" description="Basic and acidic residues" evidence="1">
    <location>
        <begin position="98"/>
        <end position="110"/>
    </location>
</feature>
<accession>A0A699SWI0</accession>
<sequence>SSGSGTLPGNTVTNPKEDLKGITTRRGVAYKGPIIPTPSKVVKQGTKATKDPVQTLSSQSTAHVQPPVTQSKTPVSKPIAAPVSAPMPNLKPSIPYPSRRDDERRREQANEQIEKFYEIFKDMSFEISFTDALILMPK</sequence>
<name>A0A699SWI0_TANCI</name>
<evidence type="ECO:0000313" key="2">
    <source>
        <dbReference type="EMBL" id="GFD01398.1"/>
    </source>
</evidence>
<feature type="non-terminal residue" evidence="2">
    <location>
        <position position="138"/>
    </location>
</feature>
<gene>
    <name evidence="2" type="ORF">Tci_873367</name>
</gene>
<keyword evidence="2" id="KW-0548">Nucleotidyltransferase</keyword>
<keyword evidence="2" id="KW-0695">RNA-directed DNA polymerase</keyword>
<evidence type="ECO:0000256" key="1">
    <source>
        <dbReference type="SAM" id="MobiDB-lite"/>
    </source>
</evidence>
<dbReference type="GO" id="GO:0003964">
    <property type="term" value="F:RNA-directed DNA polymerase activity"/>
    <property type="evidence" value="ECO:0007669"/>
    <property type="project" value="UniProtKB-KW"/>
</dbReference>
<reference evidence="2" key="1">
    <citation type="journal article" date="2019" name="Sci. Rep.">
        <title>Draft genome of Tanacetum cinerariifolium, the natural source of mosquito coil.</title>
        <authorList>
            <person name="Yamashiro T."/>
            <person name="Shiraishi A."/>
            <person name="Satake H."/>
            <person name="Nakayama K."/>
        </authorList>
    </citation>
    <scope>NUCLEOTIDE SEQUENCE</scope>
</reference>
<feature type="region of interest" description="Disordered" evidence="1">
    <location>
        <begin position="1"/>
        <end position="110"/>
    </location>
</feature>
<dbReference type="EMBL" id="BKCJ011191076">
    <property type="protein sequence ID" value="GFD01398.1"/>
    <property type="molecule type" value="Genomic_DNA"/>
</dbReference>
<protein>
    <submittedName>
        <fullName evidence="2">Reverse transcriptase domain-containing protein</fullName>
    </submittedName>
</protein>
<feature type="compositionally biased region" description="Polar residues" evidence="1">
    <location>
        <begin position="52"/>
        <end position="74"/>
    </location>
</feature>
<proteinExistence type="predicted"/>
<keyword evidence="2" id="KW-0808">Transferase</keyword>
<feature type="non-terminal residue" evidence="2">
    <location>
        <position position="1"/>
    </location>
</feature>
<feature type="compositionally biased region" description="Polar residues" evidence="1">
    <location>
        <begin position="1"/>
        <end position="14"/>
    </location>
</feature>
<dbReference type="AlphaFoldDB" id="A0A699SWI0"/>